<feature type="transmembrane region" description="Helical" evidence="1">
    <location>
        <begin position="122"/>
        <end position="138"/>
    </location>
</feature>
<keyword evidence="1" id="KW-0472">Membrane</keyword>
<organism evidence="3 4">
    <name type="scientific">Vibrio cholerae serotype O1 (strain ATCC 39541 / Classical Ogawa 395 / O395)</name>
    <dbReference type="NCBI Taxonomy" id="345073"/>
    <lineage>
        <taxon>Bacteria</taxon>
        <taxon>Pseudomonadati</taxon>
        <taxon>Pseudomonadota</taxon>
        <taxon>Gammaproteobacteria</taxon>
        <taxon>Vibrionales</taxon>
        <taxon>Vibrionaceae</taxon>
        <taxon>Vibrio</taxon>
    </lineage>
</organism>
<dbReference type="EMBL" id="CP000626">
    <property type="protein sequence ID" value="ABQ18545.1"/>
    <property type="molecule type" value="Genomic_DNA"/>
</dbReference>
<dbReference type="Proteomes" id="UP000000249">
    <property type="component" value="Chromosome 2"/>
</dbReference>
<dbReference type="NCBIfam" id="TIGR03340">
    <property type="entry name" value="phn_DUF6"/>
    <property type="match status" value="1"/>
</dbReference>
<feature type="transmembrane region" description="Helical" evidence="1">
    <location>
        <begin position="254"/>
        <end position="276"/>
    </location>
</feature>
<dbReference type="PATRIC" id="fig|345073.21.peg.3450"/>
<evidence type="ECO:0000313" key="4">
    <source>
        <dbReference type="Proteomes" id="UP000000249"/>
    </source>
</evidence>
<dbReference type="InterPro" id="IPR000620">
    <property type="entry name" value="EamA_dom"/>
</dbReference>
<feature type="transmembrane region" description="Helical" evidence="1">
    <location>
        <begin position="281"/>
        <end position="300"/>
    </location>
</feature>
<evidence type="ECO:0000313" key="3">
    <source>
        <dbReference type="EMBL" id="ABQ18545.1"/>
    </source>
</evidence>
<feature type="transmembrane region" description="Helical" evidence="1">
    <location>
        <begin position="6"/>
        <end position="22"/>
    </location>
</feature>
<dbReference type="Pfam" id="PF00892">
    <property type="entry name" value="EamA"/>
    <property type="match status" value="1"/>
</dbReference>
<feature type="transmembrane region" description="Helical" evidence="1">
    <location>
        <begin position="226"/>
        <end position="248"/>
    </location>
</feature>
<accession>A0A0H3ADZ1</accession>
<dbReference type="RefSeq" id="WP_000009279.1">
    <property type="nucleotide sequence ID" value="NC_009456.1"/>
</dbReference>
<name>A0A0H3ADZ1_VIBC3</name>
<evidence type="ECO:0000259" key="2">
    <source>
        <dbReference type="Pfam" id="PF00892"/>
    </source>
</evidence>
<dbReference type="SUPFAM" id="SSF103481">
    <property type="entry name" value="Multidrug resistance efflux transporter EmrE"/>
    <property type="match status" value="2"/>
</dbReference>
<gene>
    <name evidence="3" type="ordered locus">VC0395_0541</name>
</gene>
<dbReference type="InterPro" id="IPR017725">
    <property type="entry name" value="Phosphonate_util-assoc_TM_put"/>
</dbReference>
<protein>
    <submittedName>
        <fullName evidence="3">Membrane protein</fullName>
    </submittedName>
</protein>
<dbReference type="KEGG" id="vco:VC0395_0541"/>
<dbReference type="AlphaFoldDB" id="A0A0H3ADZ1"/>
<sequence length="301" mass="33107">MSFMPIILVLFSALLHAGWNIIGKRYQSSGPSFFLGATSATSLLLTPYIVWYFTKIGWSTLPTQFWLLLVVSGLSQMVYMLGLAFAYSKVDIGIAYPLARGLPVLLVGAGTVMLGYDLQLNQWLGFALITLGCLMIPLQKFRQFRFADYANLGIVWALVAALGTAGYSIIDKEALAIIEQTVGSQMPASYSAVLYLGIQFWAMCIPLAIWYLLTGQRAPFVEAWRIRYTATLAGLMMGGTYSLVLYAMTLTENVSFIVALRQTSIVFGLFMGIAFLGERWYVTRLLGVSAIVAGLVVAFAR</sequence>
<dbReference type="KEGG" id="vcr:VC395_A0716"/>
<feature type="transmembrane region" description="Helical" evidence="1">
    <location>
        <begin position="190"/>
        <end position="214"/>
    </location>
</feature>
<keyword evidence="1" id="KW-0812">Transmembrane</keyword>
<feature type="transmembrane region" description="Helical" evidence="1">
    <location>
        <begin position="34"/>
        <end position="53"/>
    </location>
</feature>
<dbReference type="eggNOG" id="COG0697">
    <property type="taxonomic scope" value="Bacteria"/>
</dbReference>
<dbReference type="Gene3D" id="1.10.3730.20">
    <property type="match status" value="1"/>
</dbReference>
<keyword evidence="1" id="KW-1133">Transmembrane helix</keyword>
<reference evidence="3 4" key="1">
    <citation type="submission" date="2007-03" db="EMBL/GenBank/DDBJ databases">
        <authorList>
            <person name="Heidelberg J."/>
        </authorList>
    </citation>
    <scope>NUCLEOTIDE SEQUENCE [LARGE SCALE GENOMIC DNA]</scope>
    <source>
        <strain evidence="4">ATCC 39541 / Classical Ogawa 395 / O395</strain>
    </source>
</reference>
<dbReference type="InterPro" id="IPR037185">
    <property type="entry name" value="EmrE-like"/>
</dbReference>
<dbReference type="GO" id="GO:0016020">
    <property type="term" value="C:membrane"/>
    <property type="evidence" value="ECO:0007669"/>
    <property type="project" value="InterPro"/>
</dbReference>
<dbReference type="OrthoDB" id="9783707at2"/>
<feature type="transmembrane region" description="Helical" evidence="1">
    <location>
        <begin position="65"/>
        <end position="86"/>
    </location>
</feature>
<evidence type="ECO:0000256" key="1">
    <source>
        <dbReference type="SAM" id="Phobius"/>
    </source>
</evidence>
<feature type="transmembrane region" description="Helical" evidence="1">
    <location>
        <begin position="98"/>
        <end position="116"/>
    </location>
</feature>
<feature type="transmembrane region" description="Helical" evidence="1">
    <location>
        <begin position="150"/>
        <end position="170"/>
    </location>
</feature>
<feature type="domain" description="EamA" evidence="2">
    <location>
        <begin position="5"/>
        <end position="136"/>
    </location>
</feature>
<proteinExistence type="predicted"/>